<dbReference type="EC" id="2.7.7.65" evidence="1"/>
<dbReference type="PANTHER" id="PTHR45138">
    <property type="entry name" value="REGULATORY COMPONENTS OF SENSORY TRANSDUCTION SYSTEM"/>
    <property type="match status" value="1"/>
</dbReference>
<feature type="domain" description="GGDEF" evidence="4">
    <location>
        <begin position="417"/>
        <end position="549"/>
    </location>
</feature>
<dbReference type="InterPro" id="IPR048516">
    <property type="entry name" value="DGCcoil"/>
</dbReference>
<dbReference type="Pfam" id="PF00990">
    <property type="entry name" value="GGDEF"/>
    <property type="match status" value="1"/>
</dbReference>
<keyword evidence="3" id="KW-0175">Coiled coil</keyword>
<dbReference type="InterPro" id="IPR000160">
    <property type="entry name" value="GGDEF_dom"/>
</dbReference>
<dbReference type="NCBIfam" id="TIGR00254">
    <property type="entry name" value="GGDEF"/>
    <property type="match status" value="1"/>
</dbReference>
<name>A0ABR8TLR1_9PSED</name>
<dbReference type="InterPro" id="IPR050469">
    <property type="entry name" value="Diguanylate_Cyclase"/>
</dbReference>
<evidence type="ECO:0000313" key="6">
    <source>
        <dbReference type="Proteomes" id="UP000611945"/>
    </source>
</evidence>
<sequence length="556" mass="61869">MSCPDSFENGDPCPALQRLQAENQLLRQAMVRSSFAVVGHDSAVDHCLRELRQVLRGEDGAQLEAVLAQLDIVLVDVASRRSASLHEQRHALIGQATKLQTLNLSQELHRAITQFSQALDEIDPLQLDLSAALSEFNQYQWQVLAQFVAHKSLAAGLLEGLGTPASALPADKSAVSNELDRGVSPSSENTAAADDQPSMLGYAYIVGRVESVLYELFEDDDLPANYQLQARRLKRKINRGLHGYELVTVVESLARLVRDAASDQRSLGDYLQQLIERLAEFQASLMDMDAAQADEVALARDLDQQLRAHVDHLQHSVREAQDLEQLKTSLTERLDSLLASLTLQREQRERRDQALLGRLKVLAERVAELESEAQHYRAHIDTQQRQTLLDPLTGLPNRAAWNARLRTAMEQWQARGGDLLLAILDVDHFKQVNDSYGHLAGDKVLKLIADALVRELGEKEFIARFGGEEFVLLLPDRSLASGQDLLRRLLASIEACPFHFKGERLPITLSAGLASFRSAETGEEAFQRADQALYRAKHEGRNRLVVDGEMTVCLAP</sequence>
<feature type="coiled-coil region" evidence="3">
    <location>
        <begin position="271"/>
        <end position="386"/>
    </location>
</feature>
<gene>
    <name evidence="5" type="ORF">H9642_05900</name>
</gene>
<evidence type="ECO:0000256" key="1">
    <source>
        <dbReference type="ARBA" id="ARBA00012528"/>
    </source>
</evidence>
<dbReference type="InterPro" id="IPR029787">
    <property type="entry name" value="Nucleotide_cyclase"/>
</dbReference>
<dbReference type="CDD" id="cd01949">
    <property type="entry name" value="GGDEF"/>
    <property type="match status" value="1"/>
</dbReference>
<organism evidence="5 6">
    <name type="scientific">Serpens gallinarum</name>
    <dbReference type="NCBI Taxonomy" id="2763075"/>
    <lineage>
        <taxon>Bacteria</taxon>
        <taxon>Pseudomonadati</taxon>
        <taxon>Pseudomonadota</taxon>
        <taxon>Gammaproteobacteria</taxon>
        <taxon>Pseudomonadales</taxon>
        <taxon>Pseudomonadaceae</taxon>
        <taxon>Pseudomonas</taxon>
    </lineage>
</organism>
<comment type="catalytic activity">
    <reaction evidence="2">
        <text>2 GTP = 3',3'-c-di-GMP + 2 diphosphate</text>
        <dbReference type="Rhea" id="RHEA:24898"/>
        <dbReference type="ChEBI" id="CHEBI:33019"/>
        <dbReference type="ChEBI" id="CHEBI:37565"/>
        <dbReference type="ChEBI" id="CHEBI:58805"/>
        <dbReference type="EC" id="2.7.7.65"/>
    </reaction>
</comment>
<dbReference type="PROSITE" id="PS50887">
    <property type="entry name" value="GGDEF"/>
    <property type="match status" value="1"/>
</dbReference>
<dbReference type="PANTHER" id="PTHR45138:SF9">
    <property type="entry name" value="DIGUANYLATE CYCLASE DGCM-RELATED"/>
    <property type="match status" value="1"/>
</dbReference>
<keyword evidence="6" id="KW-1185">Reference proteome</keyword>
<evidence type="ECO:0000256" key="3">
    <source>
        <dbReference type="SAM" id="Coils"/>
    </source>
</evidence>
<dbReference type="Gene3D" id="3.30.70.270">
    <property type="match status" value="1"/>
</dbReference>
<evidence type="ECO:0000259" key="4">
    <source>
        <dbReference type="PROSITE" id="PS50887"/>
    </source>
</evidence>
<dbReference type="EMBL" id="JACSQG010000002">
    <property type="protein sequence ID" value="MBD7976721.1"/>
    <property type="molecule type" value="Genomic_DNA"/>
</dbReference>
<dbReference type="Pfam" id="PF20975">
    <property type="entry name" value="DGCcoil"/>
    <property type="match status" value="1"/>
</dbReference>
<dbReference type="SMART" id="SM00267">
    <property type="entry name" value="GGDEF"/>
    <property type="match status" value="1"/>
</dbReference>
<protein>
    <recommendedName>
        <fullName evidence="1">diguanylate cyclase</fullName>
        <ecNumber evidence="1">2.7.7.65</ecNumber>
    </recommendedName>
</protein>
<evidence type="ECO:0000256" key="2">
    <source>
        <dbReference type="ARBA" id="ARBA00034247"/>
    </source>
</evidence>
<dbReference type="InterPro" id="IPR043128">
    <property type="entry name" value="Rev_trsase/Diguanyl_cyclase"/>
</dbReference>
<dbReference type="Proteomes" id="UP000611945">
    <property type="component" value="Unassembled WGS sequence"/>
</dbReference>
<evidence type="ECO:0000313" key="5">
    <source>
        <dbReference type="EMBL" id="MBD7976721.1"/>
    </source>
</evidence>
<dbReference type="SUPFAM" id="SSF55073">
    <property type="entry name" value="Nucleotide cyclase"/>
    <property type="match status" value="1"/>
</dbReference>
<proteinExistence type="predicted"/>
<accession>A0ABR8TLR1</accession>
<dbReference type="RefSeq" id="WP_251835503.1">
    <property type="nucleotide sequence ID" value="NZ_JACSQG010000002.1"/>
</dbReference>
<comment type="caution">
    <text evidence="5">The sequence shown here is derived from an EMBL/GenBank/DDBJ whole genome shotgun (WGS) entry which is preliminary data.</text>
</comment>
<reference evidence="5 6" key="1">
    <citation type="submission" date="2020-08" db="EMBL/GenBank/DDBJ databases">
        <title>A Genomic Blueprint of the Chicken Gut Microbiome.</title>
        <authorList>
            <person name="Gilroy R."/>
            <person name="Ravi A."/>
            <person name="Getino M."/>
            <person name="Pursley I."/>
            <person name="Horton D.L."/>
            <person name="Alikhan N.-F."/>
            <person name="Baker D."/>
            <person name="Gharbi K."/>
            <person name="Hall N."/>
            <person name="Watson M."/>
            <person name="Adriaenssens E.M."/>
            <person name="Foster-Nyarko E."/>
            <person name="Jarju S."/>
            <person name="Secka A."/>
            <person name="Antonio M."/>
            <person name="Oren A."/>
            <person name="Chaudhuri R."/>
            <person name="La Ragione R.M."/>
            <person name="Hildebrand F."/>
            <person name="Pallen M.J."/>
        </authorList>
    </citation>
    <scope>NUCLEOTIDE SEQUENCE [LARGE SCALE GENOMIC DNA]</scope>
    <source>
        <strain evidence="5 6">Sa2CUA2</strain>
    </source>
</reference>